<organism evidence="13 14">
    <name type="scientific">Rhizobium setariae</name>
    <dbReference type="NCBI Taxonomy" id="2801340"/>
    <lineage>
        <taxon>Bacteria</taxon>
        <taxon>Pseudomonadati</taxon>
        <taxon>Pseudomonadota</taxon>
        <taxon>Alphaproteobacteria</taxon>
        <taxon>Hyphomicrobiales</taxon>
        <taxon>Rhizobiaceae</taxon>
        <taxon>Rhizobium/Agrobacterium group</taxon>
        <taxon>Rhizobium</taxon>
    </lineage>
</organism>
<evidence type="ECO:0000256" key="6">
    <source>
        <dbReference type="ARBA" id="ARBA00022960"/>
    </source>
</evidence>
<comment type="catalytic activity">
    <reaction evidence="11">
        <text>[GlcNAc-(1-&gt;4)-Mur2Ac(oyl-L-Ala-gamma-D-Glu-L-Lys-D-Ala-D-Ala)](n)-di-trans,octa-cis-undecaprenyl diphosphate + beta-D-GlcNAc-(1-&gt;4)-Mur2Ac(oyl-L-Ala-gamma-D-Glu-L-Lys-D-Ala-D-Ala)-di-trans,octa-cis-undecaprenyl diphosphate = [GlcNAc-(1-&gt;4)-Mur2Ac(oyl-L-Ala-gamma-D-Glu-L-Lys-D-Ala-D-Ala)](n+1)-di-trans,octa-cis-undecaprenyl diphosphate + di-trans,octa-cis-undecaprenyl diphosphate + H(+)</text>
        <dbReference type="Rhea" id="RHEA:23708"/>
        <dbReference type="Rhea" id="RHEA-COMP:9602"/>
        <dbReference type="Rhea" id="RHEA-COMP:9603"/>
        <dbReference type="ChEBI" id="CHEBI:15378"/>
        <dbReference type="ChEBI" id="CHEBI:58405"/>
        <dbReference type="ChEBI" id="CHEBI:60033"/>
        <dbReference type="ChEBI" id="CHEBI:78435"/>
        <dbReference type="EC" id="2.4.99.28"/>
    </reaction>
</comment>
<keyword evidence="2 11" id="KW-0997">Cell inner membrane</keyword>
<evidence type="ECO:0000256" key="11">
    <source>
        <dbReference type="HAMAP-Rule" id="MF_00766"/>
    </source>
</evidence>
<keyword evidence="7 11" id="KW-0573">Peptidoglycan synthesis</keyword>
<keyword evidence="8 11" id="KW-1133">Transmembrane helix</keyword>
<comment type="subcellular location">
    <subcellularLocation>
        <location evidence="11">Cell inner membrane</location>
        <topology evidence="11">Single-pass membrane protein</topology>
    </subcellularLocation>
</comment>
<name>A0A937CNS6_9HYPH</name>
<dbReference type="GO" id="GO:0008360">
    <property type="term" value="P:regulation of cell shape"/>
    <property type="evidence" value="ECO:0007669"/>
    <property type="project" value="UniProtKB-KW"/>
</dbReference>
<keyword evidence="3 11" id="KW-0328">Glycosyltransferase</keyword>
<feature type="transmembrane region" description="Helical" evidence="11">
    <location>
        <begin position="40"/>
        <end position="60"/>
    </location>
</feature>
<protein>
    <recommendedName>
        <fullName evidence="11">Biosynthetic peptidoglycan transglycosylase</fullName>
        <ecNumber evidence="11">2.4.99.28</ecNumber>
    </recommendedName>
    <alternativeName>
        <fullName evidence="11">Glycan polymerase</fullName>
    </alternativeName>
    <alternativeName>
        <fullName evidence="11">Peptidoglycan glycosyltransferase MtgA</fullName>
        <shortName evidence="11">PGT</shortName>
    </alternativeName>
</protein>
<dbReference type="Pfam" id="PF00912">
    <property type="entry name" value="Transgly"/>
    <property type="match status" value="1"/>
</dbReference>
<evidence type="ECO:0000313" key="14">
    <source>
        <dbReference type="Proteomes" id="UP000633219"/>
    </source>
</evidence>
<dbReference type="GO" id="GO:0071555">
    <property type="term" value="P:cell wall organization"/>
    <property type="evidence" value="ECO:0007669"/>
    <property type="project" value="UniProtKB-KW"/>
</dbReference>
<keyword evidence="14" id="KW-1185">Reference proteome</keyword>
<dbReference type="AlphaFoldDB" id="A0A937CNS6"/>
<evidence type="ECO:0000256" key="3">
    <source>
        <dbReference type="ARBA" id="ARBA00022676"/>
    </source>
</evidence>
<evidence type="ECO:0000256" key="1">
    <source>
        <dbReference type="ARBA" id="ARBA00022475"/>
    </source>
</evidence>
<proteinExistence type="inferred from homology"/>
<comment type="pathway">
    <text evidence="11">Cell wall biogenesis; peptidoglycan biosynthesis.</text>
</comment>
<keyword evidence="10 11" id="KW-0961">Cell wall biogenesis/degradation</keyword>
<feature type="domain" description="Glycosyl transferase family 51" evidence="12">
    <location>
        <begin position="76"/>
        <end position="226"/>
    </location>
</feature>
<dbReference type="EC" id="2.4.99.28" evidence="11"/>
<accession>A0A937CNS6</accession>
<dbReference type="InterPro" id="IPR036950">
    <property type="entry name" value="PBP_transglycosylase"/>
</dbReference>
<evidence type="ECO:0000256" key="8">
    <source>
        <dbReference type="ARBA" id="ARBA00022989"/>
    </source>
</evidence>
<dbReference type="InterPro" id="IPR001264">
    <property type="entry name" value="Glyco_trans_51"/>
</dbReference>
<dbReference type="SUPFAM" id="SSF53955">
    <property type="entry name" value="Lysozyme-like"/>
    <property type="match status" value="1"/>
</dbReference>
<evidence type="ECO:0000256" key="7">
    <source>
        <dbReference type="ARBA" id="ARBA00022984"/>
    </source>
</evidence>
<dbReference type="HAMAP" id="MF_00766">
    <property type="entry name" value="PGT_MtgA"/>
    <property type="match status" value="1"/>
</dbReference>
<evidence type="ECO:0000259" key="12">
    <source>
        <dbReference type="Pfam" id="PF00912"/>
    </source>
</evidence>
<keyword evidence="5 11" id="KW-0812">Transmembrane</keyword>
<evidence type="ECO:0000256" key="10">
    <source>
        <dbReference type="ARBA" id="ARBA00023316"/>
    </source>
</evidence>
<evidence type="ECO:0000256" key="4">
    <source>
        <dbReference type="ARBA" id="ARBA00022679"/>
    </source>
</evidence>
<comment type="function">
    <text evidence="11">Peptidoglycan polymerase that catalyzes glycan chain elongation from lipid-linked precursors.</text>
</comment>
<keyword evidence="6 11" id="KW-0133">Cell shape</keyword>
<dbReference type="EMBL" id="JAEQNC010000011">
    <property type="protein sequence ID" value="MBL0374091.1"/>
    <property type="molecule type" value="Genomic_DNA"/>
</dbReference>
<dbReference type="GO" id="GO:0005886">
    <property type="term" value="C:plasma membrane"/>
    <property type="evidence" value="ECO:0007669"/>
    <property type="project" value="UniProtKB-SubCell"/>
</dbReference>
<comment type="similarity">
    <text evidence="11">Belongs to the glycosyltransferase 51 family.</text>
</comment>
<keyword evidence="4 11" id="KW-0808">Transferase</keyword>
<dbReference type="Gene3D" id="1.10.3810.10">
    <property type="entry name" value="Biosynthetic peptidoglycan transglycosylase-like"/>
    <property type="match status" value="1"/>
</dbReference>
<dbReference type="GO" id="GO:0008955">
    <property type="term" value="F:peptidoglycan glycosyltransferase activity"/>
    <property type="evidence" value="ECO:0007669"/>
    <property type="project" value="UniProtKB-UniRule"/>
</dbReference>
<dbReference type="GO" id="GO:0016763">
    <property type="term" value="F:pentosyltransferase activity"/>
    <property type="evidence" value="ECO:0007669"/>
    <property type="project" value="InterPro"/>
</dbReference>
<gene>
    <name evidence="11 13" type="primary">mtgA</name>
    <name evidence="13" type="ORF">JJB09_18880</name>
</gene>
<dbReference type="Proteomes" id="UP000633219">
    <property type="component" value="Unassembled WGS sequence"/>
</dbReference>
<evidence type="ECO:0000256" key="5">
    <source>
        <dbReference type="ARBA" id="ARBA00022692"/>
    </source>
</evidence>
<evidence type="ECO:0000256" key="2">
    <source>
        <dbReference type="ARBA" id="ARBA00022519"/>
    </source>
</evidence>
<sequence>MEVASETGLIAPSPASETQASSSARVDVPVRARLRKVLKWAIGLVLLPYLLILIYAVGFVHPVSTLMLWDLVTLKGYDRRWVDFEEISPNLVRSVMMSEDGQFCNHDGVDWVQMNGVIQDALDGEATRGASTIPMQTAKNLFLWNGRSFVRKGLELPLALGADLVWSKKRLMEIYLNIAEWGPGIYGIEAAARYHFKVPASKLNRRQAALLAVSLPNPITRNASKPGKGMKRLAGLIERRAKASGDYIKCLYD</sequence>
<dbReference type="GO" id="GO:0009252">
    <property type="term" value="P:peptidoglycan biosynthetic process"/>
    <property type="evidence" value="ECO:0007669"/>
    <property type="project" value="UniProtKB-UniRule"/>
</dbReference>
<dbReference type="NCBIfam" id="TIGR02070">
    <property type="entry name" value="mono_pep_trsgly"/>
    <property type="match status" value="1"/>
</dbReference>
<keyword evidence="1 11" id="KW-1003">Cell membrane</keyword>
<comment type="caution">
    <text evidence="13">The sequence shown here is derived from an EMBL/GenBank/DDBJ whole genome shotgun (WGS) entry which is preliminary data.</text>
</comment>
<reference evidence="13" key="1">
    <citation type="submission" date="2021-01" db="EMBL/GenBank/DDBJ databases">
        <title>Rhizobium sp. strain KVB221 16S ribosomal RNA gene Genome sequencing and assembly.</title>
        <authorList>
            <person name="Kang M."/>
        </authorList>
    </citation>
    <scope>NUCLEOTIDE SEQUENCE</scope>
    <source>
        <strain evidence="13">KVB221</strain>
    </source>
</reference>
<dbReference type="PANTHER" id="PTHR30400:SF0">
    <property type="entry name" value="BIOSYNTHETIC PEPTIDOGLYCAN TRANSGLYCOSYLASE"/>
    <property type="match status" value="1"/>
</dbReference>
<dbReference type="GO" id="GO:0009274">
    <property type="term" value="C:peptidoglycan-based cell wall"/>
    <property type="evidence" value="ECO:0007669"/>
    <property type="project" value="InterPro"/>
</dbReference>
<dbReference type="PANTHER" id="PTHR30400">
    <property type="entry name" value="MONOFUNCTIONAL BIOSYNTHETIC PEPTIDOGLYCAN TRANSGLYCOSYLASE"/>
    <property type="match status" value="1"/>
</dbReference>
<dbReference type="InterPro" id="IPR023346">
    <property type="entry name" value="Lysozyme-like_dom_sf"/>
</dbReference>
<keyword evidence="9 11" id="KW-0472">Membrane</keyword>
<evidence type="ECO:0000313" key="13">
    <source>
        <dbReference type="EMBL" id="MBL0374091.1"/>
    </source>
</evidence>
<evidence type="ECO:0000256" key="9">
    <source>
        <dbReference type="ARBA" id="ARBA00023136"/>
    </source>
</evidence>
<dbReference type="InterPro" id="IPR011812">
    <property type="entry name" value="Pep_trsgly"/>
</dbReference>